<feature type="region of interest" description="Disordered" evidence="5">
    <location>
        <begin position="673"/>
        <end position="725"/>
    </location>
</feature>
<dbReference type="InterPro" id="IPR000387">
    <property type="entry name" value="Tyr_Pase_dom"/>
</dbReference>
<feature type="compositionally biased region" description="Polar residues" evidence="5">
    <location>
        <begin position="173"/>
        <end position="184"/>
    </location>
</feature>
<dbReference type="CDD" id="cd14521">
    <property type="entry name" value="DSP_fungal_SDP1-like"/>
    <property type="match status" value="1"/>
</dbReference>
<sequence>MSLSLSTESPAKSSDSVSVPVPVNVSVNVPVKQQIQRQRQRHRLRPNQNTHNQQQQQQQQHQQQTKQYLRLDTETSNNNNNNNNSSVQNKLSCPVPNTASTLSHSVSHPQLSQRNIQMLQGQVEKQAQAQPEYPYSQSQSQSQIRTQQEHDGQVQQEQNFQQHQQPQQTQSQRENSPMSVSASTAKPELAPAPILSLPGSTISSASSSTASSPSKKQARNPPPSLYLNVKHCNTDTALVIENHTSHPYTQTKPQKTRRAMNMKKLQLDLSTSPPNRAFNNGFSKSVNSSPQMKLPPLFRSPSMASTSSVSSPMQGNFSDSKLNLCRAPPRHKISTLSLTIPTTNNNNNGNNYLRDGGLKTGIPKFNSGSNGSEPGSSFFGLGVSGVGENSDDSPGSISSFEGSTYNGMPPPTITNSRYLQRRHHSPSSSNIKPQTITHSFQSLHLSDGEYGAGDNSGFYSSSKLMDPSNFRNAYPQGPVCVLEPNLYLYSEPTFDQLNDYDVIINVAQEIKDYSSQLKNAPDDENQNEDEDKHQHQKQQDESSTTTTNTPNGTTTTTTSKLNAKVGYTGRQKKIQYYFIPWTHNSRLVSDFPRLTQIIDDALLSNKKVLIHCQCGVSRSASLILAYFMKVNKTGYNDAYNQLKLKAPLISPNLSLIYELMEWGNYLGYSNNASNSSSSSSSSESGEDGEGSNGSRRGRDTSPSPDTSPLGKSGFEDDDDDDDDDL</sequence>
<feature type="compositionally biased region" description="Polar residues" evidence="5">
    <location>
        <begin position="392"/>
        <end position="406"/>
    </location>
</feature>
<evidence type="ECO:0000256" key="3">
    <source>
        <dbReference type="ARBA" id="ARBA00022801"/>
    </source>
</evidence>
<feature type="domain" description="Tyrosine specific protein phosphatases" evidence="7">
    <location>
        <begin position="589"/>
        <end position="647"/>
    </location>
</feature>
<dbReference type="InterPro" id="IPR000340">
    <property type="entry name" value="Dual-sp_phosphatase_cat-dom"/>
</dbReference>
<dbReference type="InterPro" id="IPR016130">
    <property type="entry name" value="Tyr_Pase_AS"/>
</dbReference>
<dbReference type="OrthoDB" id="426001at2759"/>
<organism evidence="8 9">
    <name type="scientific">Ambrosiozyma monospora</name>
    <name type="common">Yeast</name>
    <name type="synonym">Endomycopsis monosporus</name>
    <dbReference type="NCBI Taxonomy" id="43982"/>
    <lineage>
        <taxon>Eukaryota</taxon>
        <taxon>Fungi</taxon>
        <taxon>Dikarya</taxon>
        <taxon>Ascomycota</taxon>
        <taxon>Saccharomycotina</taxon>
        <taxon>Pichiomycetes</taxon>
        <taxon>Pichiales</taxon>
        <taxon>Pichiaceae</taxon>
        <taxon>Ambrosiozyma</taxon>
    </lineage>
</organism>
<dbReference type="InterPro" id="IPR020422">
    <property type="entry name" value="TYR_PHOSPHATASE_DUAL_dom"/>
</dbReference>
<dbReference type="PANTHER" id="PTHR10159:SF519">
    <property type="entry name" value="DUAL SPECIFICITY PROTEIN PHOSPHATASE MPK3"/>
    <property type="match status" value="1"/>
</dbReference>
<accession>A0A9W7DFD4</accession>
<name>A0A9W7DFD4_AMBMO</name>
<keyword evidence="9" id="KW-1185">Reference proteome</keyword>
<dbReference type="PROSITE" id="PS50056">
    <property type="entry name" value="TYR_PHOSPHATASE_2"/>
    <property type="match status" value="1"/>
</dbReference>
<feature type="compositionally biased region" description="Low complexity" evidence="5">
    <location>
        <begin position="76"/>
        <end position="86"/>
    </location>
</feature>
<keyword evidence="3" id="KW-0378">Hydrolase</keyword>
<comment type="caution">
    <text evidence="8">The sequence shown here is derived from an EMBL/GenBank/DDBJ whole genome shotgun (WGS) entry which is preliminary data.</text>
</comment>
<dbReference type="Gene3D" id="3.90.190.10">
    <property type="entry name" value="Protein tyrosine phosphatase superfamily"/>
    <property type="match status" value="1"/>
</dbReference>
<dbReference type="InterPro" id="IPR029021">
    <property type="entry name" value="Prot-tyrosine_phosphatase-like"/>
</dbReference>
<evidence type="ECO:0000259" key="6">
    <source>
        <dbReference type="PROSITE" id="PS50054"/>
    </source>
</evidence>
<feature type="domain" description="Tyrosine-protein phosphatase" evidence="6">
    <location>
        <begin position="477"/>
        <end position="668"/>
    </location>
</feature>
<dbReference type="GO" id="GO:0033550">
    <property type="term" value="F:MAP kinase tyrosine phosphatase activity"/>
    <property type="evidence" value="ECO:0007669"/>
    <property type="project" value="TreeGrafter"/>
</dbReference>
<gene>
    <name evidence="8" type="ORF">Amon01_000240800</name>
</gene>
<dbReference type="SMART" id="SM00195">
    <property type="entry name" value="DSPc"/>
    <property type="match status" value="1"/>
</dbReference>
<evidence type="ECO:0000256" key="1">
    <source>
        <dbReference type="ARBA" id="ARBA00008601"/>
    </source>
</evidence>
<dbReference type="GO" id="GO:0043409">
    <property type="term" value="P:negative regulation of MAPK cascade"/>
    <property type="evidence" value="ECO:0007669"/>
    <property type="project" value="TreeGrafter"/>
</dbReference>
<reference evidence="8" key="1">
    <citation type="submission" date="2023-04" db="EMBL/GenBank/DDBJ databases">
        <title>Ambrosiozyma monospora NBRC 1965.</title>
        <authorList>
            <person name="Ichikawa N."/>
            <person name="Sato H."/>
            <person name="Tonouchi N."/>
        </authorList>
    </citation>
    <scope>NUCLEOTIDE SEQUENCE</scope>
    <source>
        <strain evidence="8">NBRC 1965</strain>
    </source>
</reference>
<dbReference type="Pfam" id="PF00782">
    <property type="entry name" value="DSPc"/>
    <property type="match status" value="1"/>
</dbReference>
<dbReference type="GO" id="GO:0005634">
    <property type="term" value="C:nucleus"/>
    <property type="evidence" value="ECO:0007669"/>
    <property type="project" value="TreeGrafter"/>
</dbReference>
<feature type="compositionally biased region" description="Basic and acidic residues" evidence="5">
    <location>
        <begin position="530"/>
        <end position="540"/>
    </location>
</feature>
<feature type="compositionally biased region" description="Low complexity" evidence="5">
    <location>
        <begin position="153"/>
        <end position="172"/>
    </location>
</feature>
<protein>
    <recommendedName>
        <fullName evidence="2">protein-tyrosine-phosphatase</fullName>
        <ecNumber evidence="2">3.1.3.48</ecNumber>
    </recommendedName>
</protein>
<dbReference type="PANTHER" id="PTHR10159">
    <property type="entry name" value="DUAL SPECIFICITY PROTEIN PHOSPHATASE"/>
    <property type="match status" value="1"/>
</dbReference>
<evidence type="ECO:0000313" key="8">
    <source>
        <dbReference type="EMBL" id="GMG21986.1"/>
    </source>
</evidence>
<dbReference type="PROSITE" id="PS50054">
    <property type="entry name" value="TYR_PHOSPHATASE_DUAL"/>
    <property type="match status" value="1"/>
</dbReference>
<dbReference type="Proteomes" id="UP001165063">
    <property type="component" value="Unassembled WGS sequence"/>
</dbReference>
<dbReference type="PROSITE" id="PS00383">
    <property type="entry name" value="TYR_PHOSPHATASE_1"/>
    <property type="match status" value="1"/>
</dbReference>
<feature type="compositionally biased region" description="Acidic residues" evidence="5">
    <location>
        <begin position="715"/>
        <end position="725"/>
    </location>
</feature>
<evidence type="ECO:0000313" key="9">
    <source>
        <dbReference type="Proteomes" id="UP001165063"/>
    </source>
</evidence>
<dbReference type="GO" id="GO:0017017">
    <property type="term" value="F:MAP kinase tyrosine/serine/threonine phosphatase activity"/>
    <property type="evidence" value="ECO:0007669"/>
    <property type="project" value="TreeGrafter"/>
</dbReference>
<feature type="region of interest" description="Disordered" evidence="5">
    <location>
        <begin position="387"/>
        <end position="410"/>
    </location>
</feature>
<proteinExistence type="inferred from homology"/>
<feature type="compositionally biased region" description="Low complexity" evidence="5">
    <location>
        <begin position="16"/>
        <end position="37"/>
    </location>
</feature>
<evidence type="ECO:0000256" key="5">
    <source>
        <dbReference type="SAM" id="MobiDB-lite"/>
    </source>
</evidence>
<keyword evidence="4" id="KW-0904">Protein phosphatase</keyword>
<feature type="compositionally biased region" description="Low complexity" evidence="5">
    <location>
        <begin position="673"/>
        <end position="683"/>
    </location>
</feature>
<feature type="region of interest" description="Disordered" evidence="5">
    <location>
        <begin position="517"/>
        <end position="560"/>
    </location>
</feature>
<dbReference type="SUPFAM" id="SSF52799">
    <property type="entry name" value="(Phosphotyrosine protein) phosphatases II"/>
    <property type="match status" value="1"/>
</dbReference>
<dbReference type="AlphaFoldDB" id="A0A9W7DFD4"/>
<dbReference type="GO" id="GO:0008330">
    <property type="term" value="F:protein tyrosine/threonine phosphatase activity"/>
    <property type="evidence" value="ECO:0007669"/>
    <property type="project" value="TreeGrafter"/>
</dbReference>
<dbReference type="EMBL" id="BSXU01000871">
    <property type="protein sequence ID" value="GMG21986.1"/>
    <property type="molecule type" value="Genomic_DNA"/>
</dbReference>
<dbReference type="EC" id="3.1.3.48" evidence="2"/>
<evidence type="ECO:0000256" key="2">
    <source>
        <dbReference type="ARBA" id="ARBA00013064"/>
    </source>
</evidence>
<feature type="compositionally biased region" description="Polar residues" evidence="5">
    <location>
        <begin position="1"/>
        <end position="15"/>
    </location>
</feature>
<dbReference type="GO" id="GO:0005829">
    <property type="term" value="C:cytosol"/>
    <property type="evidence" value="ECO:0007669"/>
    <property type="project" value="TreeGrafter"/>
</dbReference>
<evidence type="ECO:0000256" key="4">
    <source>
        <dbReference type="ARBA" id="ARBA00022912"/>
    </source>
</evidence>
<comment type="similarity">
    <text evidence="1">Belongs to the protein-tyrosine phosphatase family. Non-receptor class dual specificity subfamily.</text>
</comment>
<evidence type="ECO:0000259" key="7">
    <source>
        <dbReference type="PROSITE" id="PS50056"/>
    </source>
</evidence>
<feature type="compositionally biased region" description="Polar residues" evidence="5">
    <location>
        <begin position="87"/>
        <end position="129"/>
    </location>
</feature>
<feature type="compositionally biased region" description="Low complexity" evidence="5">
    <location>
        <begin position="47"/>
        <end position="65"/>
    </location>
</feature>
<feature type="region of interest" description="Disordered" evidence="5">
    <location>
        <begin position="1"/>
        <end position="228"/>
    </location>
</feature>
<feature type="compositionally biased region" description="Low complexity" evidence="5">
    <location>
        <begin position="195"/>
        <end position="214"/>
    </location>
</feature>
<feature type="compositionally biased region" description="Low complexity" evidence="5">
    <location>
        <begin position="544"/>
        <end position="558"/>
    </location>
</feature>